<dbReference type="STRING" id="7232.A0A484BHV8"/>
<comment type="similarity">
    <text evidence="1">Belongs to the acyl coenzyme A hydrolase family.</text>
</comment>
<dbReference type="InterPro" id="IPR033120">
    <property type="entry name" value="HOTDOG_ACOT"/>
</dbReference>
<dbReference type="GO" id="GO:0047617">
    <property type="term" value="F:fatty acyl-CoA hydrolase activity"/>
    <property type="evidence" value="ECO:0007669"/>
    <property type="project" value="TreeGrafter"/>
</dbReference>
<feature type="region of interest" description="Disordered" evidence="5">
    <location>
        <begin position="445"/>
        <end position="472"/>
    </location>
</feature>
<accession>A0A484BHV8</accession>
<evidence type="ECO:0000256" key="4">
    <source>
        <dbReference type="ARBA" id="ARBA00022946"/>
    </source>
</evidence>
<evidence type="ECO:0000313" key="7">
    <source>
        <dbReference type="EMBL" id="TDG48436.1"/>
    </source>
</evidence>
<gene>
    <name evidence="7" type="ORF">AWZ03_005181</name>
</gene>
<evidence type="ECO:0000256" key="5">
    <source>
        <dbReference type="SAM" id="MobiDB-lite"/>
    </source>
</evidence>
<evidence type="ECO:0000256" key="1">
    <source>
        <dbReference type="ARBA" id="ARBA00010458"/>
    </source>
</evidence>
<dbReference type="GO" id="GO:0006637">
    <property type="term" value="P:acyl-CoA metabolic process"/>
    <property type="evidence" value="ECO:0007669"/>
    <property type="project" value="TreeGrafter"/>
</dbReference>
<keyword evidence="8" id="KW-1185">Reference proteome</keyword>
<sequence length="472" mass="55704">MKRQSLWTPRRWQYLIRIQARWPLHCARRHYYMDEYMKEQSDHNSGTIHDIVIKLRERTGVDIGYHIRPKSRENLLKYQPKQEELPTRSMKDSYTIVTVPLYGNELIRERYVNHLGRVRLGRLMEDMDMFAVWICHQHIQLPNLPKNVFLPYTFVTILVDRVDFKNTEYLALNKNLELSGFVSWTGSSSMEITIYVRQPVDGEYVNVTKALFIMVARNATNTGPAPANTLKPADEMEQKYWEAANERQIERKRARGESVFISPPLEHEQAIMYNVLQRTTPPYTFELNKRILPHRCRWMKDSMCSTLLKPYPQNRNSQNTVFGGYLMRQAVELTVVMASVYVGDTPRLKCISDISFLKPVMVTDFLQMNAHVVYTSHNYLQLMTIAQNFNTDRQEHTTTNIFYITFKADTIVDEVLPGSYREMLWYIHGRRKFLSALNLQMQYFPDKEDEDDDEDQKDHKEEETCQQEAPAK</sequence>
<dbReference type="AlphaFoldDB" id="A0A484BHV8"/>
<keyword evidence="3" id="KW-0378">Hydrolase</keyword>
<evidence type="ECO:0000313" key="8">
    <source>
        <dbReference type="Proteomes" id="UP000295192"/>
    </source>
</evidence>
<dbReference type="PROSITE" id="PS51770">
    <property type="entry name" value="HOTDOG_ACOT"/>
    <property type="match status" value="2"/>
</dbReference>
<evidence type="ECO:0000256" key="3">
    <source>
        <dbReference type="ARBA" id="ARBA00022801"/>
    </source>
</evidence>
<dbReference type="EMBL" id="LSRL02000033">
    <property type="protein sequence ID" value="TDG48436.1"/>
    <property type="molecule type" value="Genomic_DNA"/>
</dbReference>
<organism evidence="7 8">
    <name type="scientific">Drosophila navojoa</name>
    <name type="common">Fruit fly</name>
    <dbReference type="NCBI Taxonomy" id="7232"/>
    <lineage>
        <taxon>Eukaryota</taxon>
        <taxon>Metazoa</taxon>
        <taxon>Ecdysozoa</taxon>
        <taxon>Arthropoda</taxon>
        <taxon>Hexapoda</taxon>
        <taxon>Insecta</taxon>
        <taxon>Pterygota</taxon>
        <taxon>Neoptera</taxon>
        <taxon>Endopterygota</taxon>
        <taxon>Diptera</taxon>
        <taxon>Brachycera</taxon>
        <taxon>Muscomorpha</taxon>
        <taxon>Ephydroidea</taxon>
        <taxon>Drosophilidae</taxon>
        <taxon>Drosophila</taxon>
    </lineage>
</organism>
<feature type="domain" description="HotDog ACOT-type" evidence="6">
    <location>
        <begin position="97"/>
        <end position="220"/>
    </location>
</feature>
<reference evidence="7 8" key="1">
    <citation type="journal article" date="2019" name="J. Hered.">
        <title>An Improved Genome Assembly for Drosophila navojoa, the Basal Species in the mojavensis Cluster.</title>
        <authorList>
            <person name="Vanderlinde T."/>
            <person name="Dupim E.G."/>
            <person name="Nazario-Yepiz N.O."/>
            <person name="Carvalho A.B."/>
        </authorList>
    </citation>
    <scope>NUCLEOTIDE SEQUENCE [LARGE SCALE GENOMIC DNA]</scope>
    <source>
        <strain evidence="7">Navoj_Jal97</strain>
        <tissue evidence="7">Whole organism</tissue>
    </source>
</reference>
<dbReference type="Gene3D" id="3.10.129.10">
    <property type="entry name" value="Hotdog Thioesterase"/>
    <property type="match status" value="2"/>
</dbReference>
<dbReference type="GO" id="GO:0005739">
    <property type="term" value="C:mitochondrion"/>
    <property type="evidence" value="ECO:0007669"/>
    <property type="project" value="TreeGrafter"/>
</dbReference>
<dbReference type="InterPro" id="IPR029069">
    <property type="entry name" value="HotDog_dom_sf"/>
</dbReference>
<evidence type="ECO:0000256" key="2">
    <source>
        <dbReference type="ARBA" id="ARBA00022737"/>
    </source>
</evidence>
<keyword evidence="2" id="KW-0677">Repeat</keyword>
<dbReference type="Proteomes" id="UP000295192">
    <property type="component" value="Unassembled WGS sequence"/>
</dbReference>
<dbReference type="FunFam" id="3.10.129.10:FF:000051">
    <property type="entry name" value="Acyl-coa thioesterase"/>
    <property type="match status" value="1"/>
</dbReference>
<dbReference type="PANTHER" id="PTHR12655:SF0">
    <property type="entry name" value="ACYL-COENZYME A THIOESTERASE 9, MITOCHONDRIAL"/>
    <property type="match status" value="1"/>
</dbReference>
<dbReference type="SUPFAM" id="SSF54637">
    <property type="entry name" value="Thioesterase/thiol ester dehydrase-isomerase"/>
    <property type="match status" value="2"/>
</dbReference>
<comment type="caution">
    <text evidence="7">The sequence shown here is derived from an EMBL/GenBank/DDBJ whole genome shotgun (WGS) entry which is preliminary data.</text>
</comment>
<proteinExistence type="inferred from homology"/>
<dbReference type="KEGG" id="dnv:108654197"/>
<dbReference type="PANTHER" id="PTHR12655">
    <property type="entry name" value="ACYL-COA THIOESTERASE"/>
    <property type="match status" value="1"/>
</dbReference>
<dbReference type="CDD" id="cd03442">
    <property type="entry name" value="BFIT_BACH"/>
    <property type="match status" value="2"/>
</dbReference>
<dbReference type="OrthoDB" id="331699at2759"/>
<name>A0A484BHV8_DRONA</name>
<feature type="domain" description="HotDog ACOT-type" evidence="6">
    <location>
        <begin position="300"/>
        <end position="412"/>
    </location>
</feature>
<protein>
    <recommendedName>
        <fullName evidence="6">HotDog ACOT-type domain-containing protein</fullName>
    </recommendedName>
</protein>
<evidence type="ECO:0000259" key="6">
    <source>
        <dbReference type="PROSITE" id="PS51770"/>
    </source>
</evidence>
<keyword evidence="4" id="KW-0809">Transit peptide</keyword>
<dbReference type="OMA" id="REMLWYI"/>